<name>A0A0V0UCX1_9BILA</name>
<organism evidence="1 2">
    <name type="scientific">Trichinella murrelli</name>
    <dbReference type="NCBI Taxonomy" id="144512"/>
    <lineage>
        <taxon>Eukaryota</taxon>
        <taxon>Metazoa</taxon>
        <taxon>Ecdysozoa</taxon>
        <taxon>Nematoda</taxon>
        <taxon>Enoplea</taxon>
        <taxon>Dorylaimia</taxon>
        <taxon>Trichinellida</taxon>
        <taxon>Trichinellidae</taxon>
        <taxon>Trichinella</taxon>
    </lineage>
</organism>
<reference evidence="1 2" key="1">
    <citation type="submission" date="2015-01" db="EMBL/GenBank/DDBJ databases">
        <title>Evolution of Trichinella species and genotypes.</title>
        <authorList>
            <person name="Korhonen P.K."/>
            <person name="Edoardo P."/>
            <person name="Giuseppe L.R."/>
            <person name="Gasser R.B."/>
        </authorList>
    </citation>
    <scope>NUCLEOTIDE SEQUENCE [LARGE SCALE GENOMIC DNA]</scope>
    <source>
        <strain evidence="1">ISS417</strain>
    </source>
</reference>
<dbReference type="AlphaFoldDB" id="A0A0V0UCX1"/>
<comment type="caution">
    <text evidence="1">The sequence shown here is derived from an EMBL/GenBank/DDBJ whole genome shotgun (WGS) entry which is preliminary data.</text>
</comment>
<evidence type="ECO:0000313" key="1">
    <source>
        <dbReference type="EMBL" id="KRX49019.1"/>
    </source>
</evidence>
<dbReference type="EMBL" id="JYDJ01000021">
    <property type="protein sequence ID" value="KRX49019.1"/>
    <property type="molecule type" value="Genomic_DNA"/>
</dbReference>
<keyword evidence="2" id="KW-1185">Reference proteome</keyword>
<protein>
    <submittedName>
        <fullName evidence="1">Uncharacterized protein</fullName>
    </submittedName>
</protein>
<dbReference type="Proteomes" id="UP000055048">
    <property type="component" value="Unassembled WGS sequence"/>
</dbReference>
<sequence length="162" mass="17891">MAFFALDIIQQYAKFIRFCTATAEELAVRNFDRTYQALHHTTVPNPQSTSFNSLQCHSILEHLLTVAVKQRLQKLAGQMETAEEVPSPLAGMGGSKSIPTASSVLSNGRAFINSSNGFLVILGQTTHFVTTFSVGYSKVTNSGSQRLTYMAMQPLWDFYNAM</sequence>
<evidence type="ECO:0000313" key="2">
    <source>
        <dbReference type="Proteomes" id="UP000055048"/>
    </source>
</evidence>
<accession>A0A0V0UCX1</accession>
<proteinExistence type="predicted"/>
<gene>
    <name evidence="1" type="ORF">T05_1171</name>
</gene>